<gene>
    <name evidence="2" type="ORF">LDH80_09170</name>
</gene>
<protein>
    <recommendedName>
        <fullName evidence="4">Integral-membrane protein</fullName>
    </recommendedName>
</protein>
<reference evidence="2" key="1">
    <citation type="submission" date="2021-09" db="EMBL/GenBank/DDBJ databases">
        <title>Complete genome sequence and metabolic characterization of Streptomyces tanashiensis DSM 731 the producer of antibacterial Kalafungin and diverse secondary metabolites.</title>
        <authorList>
            <person name="Abbasi M.N."/>
            <person name="Anwar M.N."/>
            <person name="Alam K."/>
            <person name="Shoaib M."/>
            <person name="Lin Z."/>
            <person name="Hayat M."/>
            <person name="Ali M.I."/>
            <person name="Malik H.M.T."/>
            <person name="Ahmed I."/>
            <person name="Li A."/>
            <person name="Hailong Wang H."/>
            <person name="Zhang Y."/>
        </authorList>
    </citation>
    <scope>NUCLEOTIDE SEQUENCE</scope>
    <source>
        <strain evidence="2">Kala</strain>
    </source>
</reference>
<evidence type="ECO:0000256" key="1">
    <source>
        <dbReference type="SAM" id="Phobius"/>
    </source>
</evidence>
<evidence type="ECO:0000313" key="3">
    <source>
        <dbReference type="Proteomes" id="UP001164506"/>
    </source>
</evidence>
<keyword evidence="1" id="KW-0812">Transmembrane</keyword>
<dbReference type="EMBL" id="CP084204">
    <property type="protein sequence ID" value="UZX20869.1"/>
    <property type="molecule type" value="Genomic_DNA"/>
</dbReference>
<evidence type="ECO:0000313" key="2">
    <source>
        <dbReference type="EMBL" id="UZX20869.1"/>
    </source>
</evidence>
<proteinExistence type="predicted"/>
<feature type="transmembrane region" description="Helical" evidence="1">
    <location>
        <begin position="12"/>
        <end position="29"/>
    </location>
</feature>
<accession>A0ABY6QUJ0</accession>
<keyword evidence="1" id="KW-0472">Membrane</keyword>
<feature type="transmembrane region" description="Helical" evidence="1">
    <location>
        <begin position="61"/>
        <end position="81"/>
    </location>
</feature>
<evidence type="ECO:0008006" key="4">
    <source>
        <dbReference type="Google" id="ProtNLM"/>
    </source>
</evidence>
<dbReference type="GeneID" id="95599607"/>
<keyword evidence="3" id="KW-1185">Reference proteome</keyword>
<dbReference type="Proteomes" id="UP001164506">
    <property type="component" value="Chromosome"/>
</dbReference>
<dbReference type="RefSeq" id="WP_190104985.1">
    <property type="nucleotide sequence ID" value="NZ_BMUH01000010.1"/>
</dbReference>
<name>A0ABY6QUJ0_9ACTN</name>
<sequence>MTPGRCSRALRAAMFAAVCVLLAATGHILMSGRAVPGGTLGAALVGTAAGAWFLGGRERGLLAVISAAVAFQSVLHLVFSWSQTPAAAPPTGGAAVDHSAMGHMPMDHLSMGHMTMDHMASGPSPLGHLAAVPSTDVMSDGPLSAGLLSAAVPSGHDMTDMASSAGMLAAHLLAALLSGLWLAHGERAVFRLLRTVPARLFRPLALLLAVPPMAADRPRVRRARTGDGWVPRRLLLARALLTRGPPRAIAVL</sequence>
<keyword evidence="1" id="KW-1133">Transmembrane helix</keyword>
<feature type="transmembrane region" description="Helical" evidence="1">
    <location>
        <begin position="161"/>
        <end position="183"/>
    </location>
</feature>
<organism evidence="2 3">
    <name type="scientific">Streptomyces tanashiensis</name>
    <dbReference type="NCBI Taxonomy" id="67367"/>
    <lineage>
        <taxon>Bacteria</taxon>
        <taxon>Bacillati</taxon>
        <taxon>Actinomycetota</taxon>
        <taxon>Actinomycetes</taxon>
        <taxon>Kitasatosporales</taxon>
        <taxon>Streptomycetaceae</taxon>
        <taxon>Streptomyces</taxon>
    </lineage>
</organism>
<feature type="transmembrane region" description="Helical" evidence="1">
    <location>
        <begin position="35"/>
        <end position="54"/>
    </location>
</feature>